<evidence type="ECO:0000313" key="1">
    <source>
        <dbReference type="EMBL" id="VUX55284.1"/>
    </source>
</evidence>
<organism evidence="1">
    <name type="scientific">uncultured Woeseiaceae bacterium</name>
    <dbReference type="NCBI Taxonomy" id="1983305"/>
    <lineage>
        <taxon>Bacteria</taxon>
        <taxon>Pseudomonadati</taxon>
        <taxon>Pseudomonadota</taxon>
        <taxon>Gammaproteobacteria</taxon>
        <taxon>Woeseiales</taxon>
        <taxon>Woeseiaceae</taxon>
        <taxon>environmental samples</taxon>
    </lineage>
</organism>
<accession>A0A7D9H398</accession>
<name>A0A7D9H398_9GAMM</name>
<protein>
    <submittedName>
        <fullName evidence="1">Uncharacterized protein</fullName>
    </submittedName>
</protein>
<sequence>MKYSNVVRIFFLCTLAITLSGCPQPNNGSPSSSESLASSYSANDFVGLWKVTEICPQPTGTGELKFHFELNHGASSHAHVQVDSYYAIYPKGTFGGQTYYGLLISEEFANYNGPGKGDLINWNTTRLYFSPGDGSAQAGDPCALPSGTVAQIKTTPTGIVAPEFRPILHPPNRDHAIEIWLYEDADGNVSPVINFNHTTGVFSLHRGLIH</sequence>
<dbReference type="AlphaFoldDB" id="A0A7D9H398"/>
<dbReference type="EMBL" id="LR633967">
    <property type="protein sequence ID" value="VUX55284.1"/>
    <property type="molecule type" value="Genomic_DNA"/>
</dbReference>
<proteinExistence type="predicted"/>
<gene>
    <name evidence="1" type="ORF">JTBM06_V1_10006</name>
</gene>
<dbReference type="PROSITE" id="PS51257">
    <property type="entry name" value="PROKAR_LIPOPROTEIN"/>
    <property type="match status" value="1"/>
</dbReference>
<reference evidence="1" key="1">
    <citation type="submission" date="2019-07" db="EMBL/GenBank/DDBJ databases">
        <authorList>
            <person name="Weber M."/>
            <person name="Kostadinov I."/>
            <person name="Kostadinov D I."/>
        </authorList>
    </citation>
    <scope>NUCLEOTIDE SEQUENCE</scope>
    <source>
        <strain evidence="1">Gfbio:sag-sample-m06:053724c1-46a9-4a36-b237-ea2bf867836b</strain>
    </source>
</reference>